<organism evidence="1 2">
    <name type="scientific">Solirubrobacter phytolaccae</name>
    <dbReference type="NCBI Taxonomy" id="1404360"/>
    <lineage>
        <taxon>Bacteria</taxon>
        <taxon>Bacillati</taxon>
        <taxon>Actinomycetota</taxon>
        <taxon>Thermoleophilia</taxon>
        <taxon>Solirubrobacterales</taxon>
        <taxon>Solirubrobacteraceae</taxon>
        <taxon>Solirubrobacter</taxon>
    </lineage>
</organism>
<comment type="caution">
    <text evidence="1">The sequence shown here is derived from an EMBL/GenBank/DDBJ whole genome shotgun (WGS) entry which is preliminary data.</text>
</comment>
<reference evidence="1" key="1">
    <citation type="submission" date="2022-10" db="EMBL/GenBank/DDBJ databases">
        <title>The WGS of Solirubrobacter phytolaccae KCTC 29190.</title>
        <authorList>
            <person name="Jiang Z."/>
        </authorList>
    </citation>
    <scope>NUCLEOTIDE SEQUENCE</scope>
    <source>
        <strain evidence="1">KCTC 29190</strain>
    </source>
</reference>
<dbReference type="RefSeq" id="WP_270027280.1">
    <property type="nucleotide sequence ID" value="NZ_JAPDDP010000043.1"/>
</dbReference>
<name>A0A9X3SGZ8_9ACTN</name>
<evidence type="ECO:0000313" key="1">
    <source>
        <dbReference type="EMBL" id="MDA0182897.1"/>
    </source>
</evidence>
<protein>
    <submittedName>
        <fullName evidence="1">Uncharacterized protein</fullName>
    </submittedName>
</protein>
<keyword evidence="2" id="KW-1185">Reference proteome</keyword>
<proteinExistence type="predicted"/>
<accession>A0A9X3SGZ8</accession>
<dbReference type="EMBL" id="JAPDDP010000043">
    <property type="protein sequence ID" value="MDA0182897.1"/>
    <property type="molecule type" value="Genomic_DNA"/>
</dbReference>
<evidence type="ECO:0000313" key="2">
    <source>
        <dbReference type="Proteomes" id="UP001147653"/>
    </source>
</evidence>
<gene>
    <name evidence="1" type="ORF">OJ997_21475</name>
</gene>
<sequence length="114" mass="12693">MAGLIEFSRDVIWYSTDGPYRDVLRGAQAYLDDDPDALDDALGTGELLLDAIDTDLVLHLLRALDRSVVRLMAELINSAPTQERDDQLDHYAELRSMIRAETALREAASPEPPP</sequence>
<dbReference type="AlphaFoldDB" id="A0A9X3SGZ8"/>
<dbReference type="Proteomes" id="UP001147653">
    <property type="component" value="Unassembled WGS sequence"/>
</dbReference>